<keyword evidence="5" id="KW-1185">Reference proteome</keyword>
<dbReference type="Proteomes" id="UP000003195">
    <property type="component" value="Unassembled WGS sequence"/>
</dbReference>
<evidence type="ECO:0000256" key="3">
    <source>
        <dbReference type="PROSITE-ProRule" id="PRU00339"/>
    </source>
</evidence>
<dbReference type="PROSITE" id="PS51257">
    <property type="entry name" value="PROKAR_LIPOPROTEIN"/>
    <property type="match status" value="1"/>
</dbReference>
<keyword evidence="2 3" id="KW-0802">TPR repeat</keyword>
<evidence type="ECO:0000313" key="4">
    <source>
        <dbReference type="EMBL" id="EFQ04241.1"/>
    </source>
</evidence>
<dbReference type="GO" id="GO:0009279">
    <property type="term" value="C:cell outer membrane"/>
    <property type="evidence" value="ECO:0007669"/>
    <property type="project" value="TreeGrafter"/>
</dbReference>
<dbReference type="SMART" id="SM00028">
    <property type="entry name" value="TPR"/>
    <property type="match status" value="4"/>
</dbReference>
<feature type="repeat" description="TPR" evidence="3">
    <location>
        <begin position="162"/>
        <end position="195"/>
    </location>
</feature>
<dbReference type="PROSITE" id="PS50005">
    <property type="entry name" value="TPR"/>
    <property type="match status" value="2"/>
</dbReference>
<dbReference type="Gene3D" id="1.25.40.10">
    <property type="entry name" value="Tetratricopeptide repeat domain"/>
    <property type="match status" value="2"/>
</dbReference>
<dbReference type="GO" id="GO:0046813">
    <property type="term" value="P:receptor-mediated virion attachment to host cell"/>
    <property type="evidence" value="ECO:0007669"/>
    <property type="project" value="TreeGrafter"/>
</dbReference>
<dbReference type="STRING" id="706434.HMPREF9429_00844"/>
<sequence>MRMIKGGVFLKRLYASALIGLFVISIFSGCGTETKVAEKEPAQTKIHERSPEAARLIQEGGEAYGRFNYDRAVDLYSQALAIDENDYTALSGAGIALAMRGNATGSQSDIQEGIRKIEKALTVNPDDTASFYNLALAYKIAGRTDEAVTWFQKVIDKDPQNTWSYYGIASIYGDRGNAEKAVEYLQKAMNTDEENVRNAAASQSHFDAVRNDSRFRKLIYKE</sequence>
<dbReference type="InterPro" id="IPR011990">
    <property type="entry name" value="TPR-like_helical_dom_sf"/>
</dbReference>
<evidence type="ECO:0000313" key="5">
    <source>
        <dbReference type="Proteomes" id="UP000003195"/>
    </source>
</evidence>
<dbReference type="HOGENOM" id="CLU_003728_12_0_9"/>
<dbReference type="PANTHER" id="PTHR44858:SF1">
    <property type="entry name" value="UDP-N-ACETYLGLUCOSAMINE--PEPTIDE N-ACETYLGLUCOSAMINYLTRANSFERASE SPINDLY-RELATED"/>
    <property type="match status" value="1"/>
</dbReference>
<protein>
    <submittedName>
        <fullName evidence="4">Tetratricopeptide repeat protein</fullName>
    </submittedName>
</protein>
<dbReference type="EMBL" id="AECS01000036">
    <property type="protein sequence ID" value="EFQ04241.1"/>
    <property type="molecule type" value="Genomic_DNA"/>
</dbReference>
<gene>
    <name evidence="4" type="ORF">HMPREF9429_00844</name>
</gene>
<keyword evidence="1" id="KW-0677">Repeat</keyword>
<dbReference type="InterPro" id="IPR019734">
    <property type="entry name" value="TPR_rpt"/>
</dbReference>
<dbReference type="InterPro" id="IPR050498">
    <property type="entry name" value="Ycf3"/>
</dbReference>
<dbReference type="NCBIfam" id="NF047558">
    <property type="entry name" value="TPR_END_plus"/>
    <property type="match status" value="1"/>
</dbReference>
<feature type="repeat" description="TPR" evidence="3">
    <location>
        <begin position="128"/>
        <end position="161"/>
    </location>
</feature>
<name>E2ZBL3_9FIRM</name>
<reference evidence="4 5" key="1">
    <citation type="submission" date="2010-08" db="EMBL/GenBank/DDBJ databases">
        <authorList>
            <person name="Weinstock G."/>
            <person name="Sodergren E."/>
            <person name="Clifton S."/>
            <person name="Fulton L."/>
            <person name="Fulton B."/>
            <person name="Courtney L."/>
            <person name="Fronick C."/>
            <person name="Harrison M."/>
            <person name="Strong C."/>
            <person name="Farmer C."/>
            <person name="Delahaunty K."/>
            <person name="Markovic C."/>
            <person name="Hall O."/>
            <person name="Minx P."/>
            <person name="Tomlinson C."/>
            <person name="Mitreva M."/>
            <person name="Hou S."/>
            <person name="Chen J."/>
            <person name="Wollam A."/>
            <person name="Pepin K.H."/>
            <person name="Johnson M."/>
            <person name="Bhonagiri V."/>
            <person name="Zhang X."/>
            <person name="Suruliraj S."/>
            <person name="Warren W."/>
            <person name="Chinwalla A."/>
            <person name="Mardis E.R."/>
            <person name="Wilson R.K."/>
        </authorList>
    </citation>
    <scope>NUCLEOTIDE SEQUENCE [LARGE SCALE GENOMIC DNA]</scope>
    <source>
        <strain evidence="4 5">F0359</strain>
    </source>
</reference>
<evidence type="ECO:0000256" key="2">
    <source>
        <dbReference type="ARBA" id="ARBA00022803"/>
    </source>
</evidence>
<evidence type="ECO:0000256" key="1">
    <source>
        <dbReference type="ARBA" id="ARBA00022737"/>
    </source>
</evidence>
<dbReference type="PANTHER" id="PTHR44858">
    <property type="entry name" value="TETRATRICOPEPTIDE REPEAT PROTEIN 6"/>
    <property type="match status" value="1"/>
</dbReference>
<accession>E2ZBL3</accession>
<dbReference type="OrthoDB" id="1633926at2"/>
<proteinExistence type="predicted"/>
<dbReference type="Pfam" id="PF13424">
    <property type="entry name" value="TPR_12"/>
    <property type="match status" value="1"/>
</dbReference>
<organism evidence="4 5">
    <name type="scientific">Megasphaera micronuciformis F0359</name>
    <dbReference type="NCBI Taxonomy" id="706434"/>
    <lineage>
        <taxon>Bacteria</taxon>
        <taxon>Bacillati</taxon>
        <taxon>Bacillota</taxon>
        <taxon>Negativicutes</taxon>
        <taxon>Veillonellales</taxon>
        <taxon>Veillonellaceae</taxon>
        <taxon>Megasphaera</taxon>
    </lineage>
</organism>
<comment type="caution">
    <text evidence="4">The sequence shown here is derived from an EMBL/GenBank/DDBJ whole genome shotgun (WGS) entry which is preliminary data.</text>
</comment>
<dbReference type="AlphaFoldDB" id="E2ZBL3"/>
<dbReference type="eggNOG" id="COG0457">
    <property type="taxonomic scope" value="Bacteria"/>
</dbReference>
<dbReference type="SUPFAM" id="SSF48452">
    <property type="entry name" value="TPR-like"/>
    <property type="match status" value="1"/>
</dbReference>